<protein>
    <submittedName>
        <fullName evidence="1">Uncharacterized protein</fullName>
    </submittedName>
</protein>
<keyword evidence="2" id="KW-1185">Reference proteome</keyword>
<dbReference type="GeneID" id="92085364"/>
<organism evidence="1 2">
    <name type="scientific">Apiospora phragmitis</name>
    <dbReference type="NCBI Taxonomy" id="2905665"/>
    <lineage>
        <taxon>Eukaryota</taxon>
        <taxon>Fungi</taxon>
        <taxon>Dikarya</taxon>
        <taxon>Ascomycota</taxon>
        <taxon>Pezizomycotina</taxon>
        <taxon>Sordariomycetes</taxon>
        <taxon>Xylariomycetidae</taxon>
        <taxon>Amphisphaeriales</taxon>
        <taxon>Apiosporaceae</taxon>
        <taxon>Apiospora</taxon>
    </lineage>
</organism>
<dbReference type="EMBL" id="JAQQWL010000002">
    <property type="protein sequence ID" value="KAK8085918.1"/>
    <property type="molecule type" value="Genomic_DNA"/>
</dbReference>
<comment type="caution">
    <text evidence="1">The sequence shown here is derived from an EMBL/GenBank/DDBJ whole genome shotgun (WGS) entry which is preliminary data.</text>
</comment>
<reference evidence="1 2" key="1">
    <citation type="submission" date="2023-01" db="EMBL/GenBank/DDBJ databases">
        <title>Analysis of 21 Apiospora genomes using comparative genomics revels a genus with tremendous synthesis potential of carbohydrate active enzymes and secondary metabolites.</title>
        <authorList>
            <person name="Sorensen T."/>
        </authorList>
    </citation>
    <scope>NUCLEOTIDE SEQUENCE [LARGE SCALE GENOMIC DNA]</scope>
    <source>
        <strain evidence="1 2">CBS 135458</strain>
    </source>
</reference>
<accession>A0ABR1WQV5</accession>
<evidence type="ECO:0000313" key="2">
    <source>
        <dbReference type="Proteomes" id="UP001480595"/>
    </source>
</evidence>
<evidence type="ECO:0000313" key="1">
    <source>
        <dbReference type="EMBL" id="KAK8085918.1"/>
    </source>
</evidence>
<dbReference type="RefSeq" id="XP_066720442.1">
    <property type="nucleotide sequence ID" value="XM_066852301.1"/>
</dbReference>
<dbReference type="Proteomes" id="UP001480595">
    <property type="component" value="Unassembled WGS sequence"/>
</dbReference>
<name>A0ABR1WQV5_9PEZI</name>
<sequence>MSMNPEQIRQLKYLNVCYSIVCFQLPYPSAADISSTRPSPEPDARGFHVGALLGLFPGLQLGLLVLEDGMSSGLTGYECAHGPDLVQSLLQADGFREVQADIRAAETPLRGTGE</sequence>
<proteinExistence type="predicted"/>
<gene>
    <name evidence="1" type="ORF">PG994_000892</name>
</gene>